<dbReference type="PROSITE" id="PS50977">
    <property type="entry name" value="HTH_TETR_2"/>
    <property type="match status" value="1"/>
</dbReference>
<evidence type="ECO:0000313" key="6">
    <source>
        <dbReference type="EMBL" id="RKN37389.1"/>
    </source>
</evidence>
<dbReference type="Proteomes" id="UP000272474">
    <property type="component" value="Unassembled WGS sequence"/>
</dbReference>
<dbReference type="Pfam" id="PF00440">
    <property type="entry name" value="TetR_N"/>
    <property type="match status" value="1"/>
</dbReference>
<accession>A0A3A9YMS4</accession>
<dbReference type="RefSeq" id="WP_120684602.1">
    <property type="nucleotide sequence ID" value="NZ_RBAL01000025.1"/>
</dbReference>
<evidence type="ECO:0000256" key="4">
    <source>
        <dbReference type="PROSITE-ProRule" id="PRU00335"/>
    </source>
</evidence>
<evidence type="ECO:0000256" key="1">
    <source>
        <dbReference type="ARBA" id="ARBA00023015"/>
    </source>
</evidence>
<dbReference type="InterPro" id="IPR004111">
    <property type="entry name" value="Repressor_TetR_C"/>
</dbReference>
<dbReference type="Pfam" id="PF02909">
    <property type="entry name" value="TetR_C_1"/>
    <property type="match status" value="1"/>
</dbReference>
<reference evidence="6 7" key="1">
    <citation type="journal article" date="2014" name="Int. J. Syst. Evol. Microbiol.">
        <title>Streptomyces hoynatensis sp. nov., isolated from deep marine sediment.</title>
        <authorList>
            <person name="Veyisoglu A."/>
            <person name="Sahin N."/>
        </authorList>
    </citation>
    <scope>NUCLEOTIDE SEQUENCE [LARGE SCALE GENOMIC DNA]</scope>
    <source>
        <strain evidence="6 7">KCTC 29097</strain>
    </source>
</reference>
<dbReference type="Gene3D" id="1.10.10.60">
    <property type="entry name" value="Homeodomain-like"/>
    <property type="match status" value="1"/>
</dbReference>
<dbReference type="InterPro" id="IPR050109">
    <property type="entry name" value="HTH-type_TetR-like_transc_reg"/>
</dbReference>
<dbReference type="InterPro" id="IPR009057">
    <property type="entry name" value="Homeodomain-like_sf"/>
</dbReference>
<protein>
    <submittedName>
        <fullName evidence="6">TetR/AcrR family transcriptional regulator</fullName>
    </submittedName>
</protein>
<evidence type="ECO:0000256" key="3">
    <source>
        <dbReference type="ARBA" id="ARBA00023163"/>
    </source>
</evidence>
<dbReference type="SUPFAM" id="SSF48498">
    <property type="entry name" value="Tetracyclin repressor-like, C-terminal domain"/>
    <property type="match status" value="1"/>
</dbReference>
<evidence type="ECO:0000259" key="5">
    <source>
        <dbReference type="PROSITE" id="PS50977"/>
    </source>
</evidence>
<dbReference type="PRINTS" id="PR00455">
    <property type="entry name" value="HTHTETR"/>
</dbReference>
<dbReference type="PANTHER" id="PTHR30055:SF151">
    <property type="entry name" value="TRANSCRIPTIONAL REGULATORY PROTEIN"/>
    <property type="match status" value="1"/>
</dbReference>
<keyword evidence="1" id="KW-0805">Transcription regulation</keyword>
<organism evidence="6 7">
    <name type="scientific">Streptomyces hoynatensis</name>
    <dbReference type="NCBI Taxonomy" id="1141874"/>
    <lineage>
        <taxon>Bacteria</taxon>
        <taxon>Bacillati</taxon>
        <taxon>Actinomycetota</taxon>
        <taxon>Actinomycetes</taxon>
        <taxon>Kitasatosporales</taxon>
        <taxon>Streptomycetaceae</taxon>
        <taxon>Streptomyces</taxon>
    </lineage>
</organism>
<feature type="DNA-binding region" description="H-T-H motif" evidence="4">
    <location>
        <begin position="56"/>
        <end position="75"/>
    </location>
</feature>
<dbReference type="PANTHER" id="PTHR30055">
    <property type="entry name" value="HTH-TYPE TRANSCRIPTIONAL REGULATOR RUTR"/>
    <property type="match status" value="1"/>
</dbReference>
<gene>
    <name evidence="6" type="ORF">D7294_28025</name>
</gene>
<dbReference type="AlphaFoldDB" id="A0A3A9YMS4"/>
<dbReference type="OrthoDB" id="2570341at2"/>
<keyword evidence="7" id="KW-1185">Reference proteome</keyword>
<keyword evidence="3" id="KW-0804">Transcription</keyword>
<sequence length="255" mass="28386">MPPGEASEKWDPAHLMDLLWRTRPRGTRGPRGSLSLDEVVAAGVEIADEEGLAGVSMRKVAGRLGVTVMSLYRYVPSKEDLLDLMFEMATPEPTMAADWPTDWRGRLTAYAHEMRKLLVERSWMLDIPISTPPMGPHNFAWMDLALGAMADTPLTEDDKLGILILISGYAMNESRQIVSMNRAVARTGVSYEEWGEVYHRMLERATATGRFPALTRVVESEVFARSHATAEEDFDYGLSFLLDGVAALIAQREKG</sequence>
<dbReference type="GO" id="GO:0045892">
    <property type="term" value="P:negative regulation of DNA-templated transcription"/>
    <property type="evidence" value="ECO:0007669"/>
    <property type="project" value="InterPro"/>
</dbReference>
<dbReference type="InterPro" id="IPR036271">
    <property type="entry name" value="Tet_transcr_reg_TetR-rel_C_sf"/>
</dbReference>
<dbReference type="SUPFAM" id="SSF46689">
    <property type="entry name" value="Homeodomain-like"/>
    <property type="match status" value="1"/>
</dbReference>
<keyword evidence="2 4" id="KW-0238">DNA-binding</keyword>
<proteinExistence type="predicted"/>
<name>A0A3A9YMS4_9ACTN</name>
<dbReference type="GO" id="GO:0003700">
    <property type="term" value="F:DNA-binding transcription factor activity"/>
    <property type="evidence" value="ECO:0007669"/>
    <property type="project" value="TreeGrafter"/>
</dbReference>
<evidence type="ECO:0000313" key="7">
    <source>
        <dbReference type="Proteomes" id="UP000272474"/>
    </source>
</evidence>
<dbReference type="InterPro" id="IPR001647">
    <property type="entry name" value="HTH_TetR"/>
</dbReference>
<dbReference type="EMBL" id="RBAL01000025">
    <property type="protein sequence ID" value="RKN37389.1"/>
    <property type="molecule type" value="Genomic_DNA"/>
</dbReference>
<feature type="domain" description="HTH tetR-type" evidence="5">
    <location>
        <begin position="33"/>
        <end position="93"/>
    </location>
</feature>
<dbReference type="Gene3D" id="1.10.357.10">
    <property type="entry name" value="Tetracycline Repressor, domain 2"/>
    <property type="match status" value="1"/>
</dbReference>
<evidence type="ECO:0000256" key="2">
    <source>
        <dbReference type="ARBA" id="ARBA00023125"/>
    </source>
</evidence>
<comment type="caution">
    <text evidence="6">The sequence shown here is derived from an EMBL/GenBank/DDBJ whole genome shotgun (WGS) entry which is preliminary data.</text>
</comment>
<dbReference type="GO" id="GO:0000976">
    <property type="term" value="F:transcription cis-regulatory region binding"/>
    <property type="evidence" value="ECO:0007669"/>
    <property type="project" value="TreeGrafter"/>
</dbReference>